<feature type="transmembrane region" description="Helical" evidence="1">
    <location>
        <begin position="74"/>
        <end position="93"/>
    </location>
</feature>
<dbReference type="AlphaFoldDB" id="A0A917FGH4"/>
<feature type="transmembrane region" description="Helical" evidence="1">
    <location>
        <begin position="7"/>
        <end position="30"/>
    </location>
</feature>
<sequence length="94" mass="10718">MLISIILLIASAALGIWIRHLVVGVVLSLFGGGWFREAHYDYDIAVFNAVILLFIALFYFLFAKHLIEEKKEPLLTLCFSISVIFFFTAHWLLG</sequence>
<dbReference type="Proteomes" id="UP000637643">
    <property type="component" value="Unassembled WGS sequence"/>
</dbReference>
<keyword evidence="3" id="KW-1185">Reference proteome</keyword>
<organism evidence="2 3">
    <name type="scientific">Paenibacillus albidus</name>
    <dbReference type="NCBI Taxonomy" id="2041023"/>
    <lineage>
        <taxon>Bacteria</taxon>
        <taxon>Bacillati</taxon>
        <taxon>Bacillota</taxon>
        <taxon>Bacilli</taxon>
        <taxon>Bacillales</taxon>
        <taxon>Paenibacillaceae</taxon>
        <taxon>Paenibacillus</taxon>
    </lineage>
</organism>
<keyword evidence="1" id="KW-0472">Membrane</keyword>
<feature type="transmembrane region" description="Helical" evidence="1">
    <location>
        <begin position="42"/>
        <end position="62"/>
    </location>
</feature>
<comment type="caution">
    <text evidence="2">The sequence shown here is derived from an EMBL/GenBank/DDBJ whole genome shotgun (WGS) entry which is preliminary data.</text>
</comment>
<protein>
    <submittedName>
        <fullName evidence="2">Uncharacterized protein</fullName>
    </submittedName>
</protein>
<evidence type="ECO:0000313" key="2">
    <source>
        <dbReference type="EMBL" id="GGF73715.1"/>
    </source>
</evidence>
<evidence type="ECO:0000313" key="3">
    <source>
        <dbReference type="Proteomes" id="UP000637643"/>
    </source>
</evidence>
<keyword evidence="1" id="KW-1133">Transmembrane helix</keyword>
<dbReference type="RefSeq" id="WP_189024115.1">
    <property type="nucleotide sequence ID" value="NZ_BMKR01000006.1"/>
</dbReference>
<reference evidence="2" key="2">
    <citation type="submission" date="2020-09" db="EMBL/GenBank/DDBJ databases">
        <authorList>
            <person name="Sun Q."/>
            <person name="Zhou Y."/>
        </authorList>
    </citation>
    <scope>NUCLEOTIDE SEQUENCE</scope>
    <source>
        <strain evidence="2">CGMCC 1.16134</strain>
    </source>
</reference>
<gene>
    <name evidence="2" type="ORF">GCM10010912_18660</name>
</gene>
<evidence type="ECO:0000256" key="1">
    <source>
        <dbReference type="SAM" id="Phobius"/>
    </source>
</evidence>
<dbReference type="EMBL" id="BMKR01000006">
    <property type="protein sequence ID" value="GGF73715.1"/>
    <property type="molecule type" value="Genomic_DNA"/>
</dbReference>
<name>A0A917FGH4_9BACL</name>
<accession>A0A917FGH4</accession>
<reference evidence="2" key="1">
    <citation type="journal article" date="2014" name="Int. J. Syst. Evol. Microbiol.">
        <title>Complete genome sequence of Corynebacterium casei LMG S-19264T (=DSM 44701T), isolated from a smear-ripened cheese.</title>
        <authorList>
            <consortium name="US DOE Joint Genome Institute (JGI-PGF)"/>
            <person name="Walter F."/>
            <person name="Albersmeier A."/>
            <person name="Kalinowski J."/>
            <person name="Ruckert C."/>
        </authorList>
    </citation>
    <scope>NUCLEOTIDE SEQUENCE</scope>
    <source>
        <strain evidence="2">CGMCC 1.16134</strain>
    </source>
</reference>
<keyword evidence="1" id="KW-0812">Transmembrane</keyword>
<proteinExistence type="predicted"/>